<dbReference type="Pfam" id="PF00209">
    <property type="entry name" value="SNF"/>
    <property type="match status" value="2"/>
</dbReference>
<dbReference type="PANTHER" id="PTHR11616">
    <property type="entry name" value="SODIUM/CHLORIDE DEPENDENT TRANSPORTER"/>
    <property type="match status" value="1"/>
</dbReference>
<feature type="transmembrane region" description="Helical" evidence="7">
    <location>
        <begin position="143"/>
        <end position="163"/>
    </location>
</feature>
<accession>A0A0S7YE22</accession>
<dbReference type="EMBL" id="LJNI01000049">
    <property type="protein sequence ID" value="KPJ72902.1"/>
    <property type="molecule type" value="Genomic_DNA"/>
</dbReference>
<keyword evidence="4 7" id="KW-1133">Transmembrane helix</keyword>
<evidence type="ECO:0000256" key="2">
    <source>
        <dbReference type="ARBA" id="ARBA00022448"/>
    </source>
</evidence>
<sequence>MKDIWDSRTSFILASIGSAIGLGNIWRFPYVCYENGGGAFLIPYLIALLTTGIPLMILEFSLGHKFSKPAPLAFKNIKKPFEILGWFALLIGFGIVTYYAVVMGWCFNYLGYSFNLAWGQDTQTFFFNQFLKISESPMQFGGIQWMIVLALALTWICIIAAIWKGPKTVGKVVYFTVIIPWIILIVFVIRGVTLPGAIQGLKYYLTPQFGALLNYKVWLAAYSQVFYSLTIGFGVQITYASFLPKKADVVNNAFLVSLANNATSFIGGFAVFSTLGYYAYQSGLPVSEVVKSGPHLAFVTYPTIISMLPFAASVFGILFFLMLLTLGIDSAFSLVEAGAASIIHKFKIKRMHVNIGFGIIAFIIGIIYTTRAGLYWLDIVDNFMNNYGLLAVGILQCIAIGYFYNHREMREYANSKSDFTIGAWWDFSIKYLTPVVVGILFITNVIERFKSAYGGYTRLAEFLGGWLVLIVFIVIAVLLFKGKGKE</sequence>
<dbReference type="PANTHER" id="PTHR11616:SF240">
    <property type="entry name" value="BLOATED TUBULES, ISOFORM B-RELATED"/>
    <property type="match status" value="1"/>
</dbReference>
<gene>
    <name evidence="8" type="ORF">AMJ52_04670</name>
</gene>
<evidence type="ECO:0000313" key="9">
    <source>
        <dbReference type="Proteomes" id="UP000051012"/>
    </source>
</evidence>
<dbReference type="AlphaFoldDB" id="A0A0S7YE22"/>
<name>A0A0S7YE22_UNCT6</name>
<dbReference type="PATRIC" id="fig|1703772.3.peg.1528"/>
<dbReference type="PROSITE" id="PS50267">
    <property type="entry name" value="NA_NEUROTRAN_SYMP_3"/>
    <property type="match status" value="1"/>
</dbReference>
<comment type="similarity">
    <text evidence="6">Belongs to the sodium:neurotransmitter symporter (SNF) (TC 2.A.22) family.</text>
</comment>
<dbReference type="InterPro" id="IPR000175">
    <property type="entry name" value="Na/ntran_symport"/>
</dbReference>
<dbReference type="PROSITE" id="PS00610">
    <property type="entry name" value="NA_NEUROTRAN_SYMP_1"/>
    <property type="match status" value="1"/>
</dbReference>
<proteinExistence type="inferred from homology"/>
<keyword evidence="6" id="KW-0769">Symport</keyword>
<evidence type="ECO:0000313" key="8">
    <source>
        <dbReference type="EMBL" id="KPJ72902.1"/>
    </source>
</evidence>
<feature type="transmembrane region" description="Helical" evidence="7">
    <location>
        <begin position="254"/>
        <end position="280"/>
    </location>
</feature>
<dbReference type="NCBIfam" id="NF037979">
    <property type="entry name" value="Na_transp"/>
    <property type="match status" value="1"/>
</dbReference>
<dbReference type="GO" id="GO:0015293">
    <property type="term" value="F:symporter activity"/>
    <property type="evidence" value="ECO:0007669"/>
    <property type="project" value="UniProtKB-KW"/>
</dbReference>
<organism evidence="8 9">
    <name type="scientific">candidate division TA06 bacterium DG_78</name>
    <dbReference type="NCBI Taxonomy" id="1703772"/>
    <lineage>
        <taxon>Bacteria</taxon>
        <taxon>Bacteria division TA06</taxon>
    </lineage>
</organism>
<feature type="transmembrane region" description="Helical" evidence="7">
    <location>
        <begin position="355"/>
        <end position="377"/>
    </location>
</feature>
<feature type="transmembrane region" description="Helical" evidence="7">
    <location>
        <begin position="383"/>
        <end position="404"/>
    </location>
</feature>
<dbReference type="GO" id="GO:0035725">
    <property type="term" value="P:sodium ion transmembrane transport"/>
    <property type="evidence" value="ECO:0007669"/>
    <property type="project" value="TreeGrafter"/>
</dbReference>
<dbReference type="PRINTS" id="PR00176">
    <property type="entry name" value="NANEUSMPORT"/>
</dbReference>
<feature type="transmembrane region" description="Helical" evidence="7">
    <location>
        <begin position="12"/>
        <end position="29"/>
    </location>
</feature>
<feature type="transmembrane region" description="Helical" evidence="7">
    <location>
        <begin position="300"/>
        <end position="324"/>
    </location>
</feature>
<dbReference type="CDD" id="cd10334">
    <property type="entry name" value="SLC6sbd_u1"/>
    <property type="match status" value="1"/>
</dbReference>
<dbReference type="SUPFAM" id="SSF161070">
    <property type="entry name" value="SNF-like"/>
    <property type="match status" value="1"/>
</dbReference>
<dbReference type="InterPro" id="IPR037272">
    <property type="entry name" value="SNS_sf"/>
</dbReference>
<evidence type="ECO:0000256" key="3">
    <source>
        <dbReference type="ARBA" id="ARBA00022692"/>
    </source>
</evidence>
<feature type="transmembrane region" description="Helical" evidence="7">
    <location>
        <begin position="172"/>
        <end position="198"/>
    </location>
</feature>
<keyword evidence="2 6" id="KW-0813">Transport</keyword>
<comment type="caution">
    <text evidence="8">The sequence shown here is derived from an EMBL/GenBank/DDBJ whole genome shotgun (WGS) entry which is preliminary data.</text>
</comment>
<evidence type="ECO:0000256" key="4">
    <source>
        <dbReference type="ARBA" id="ARBA00022989"/>
    </source>
</evidence>
<reference evidence="8 9" key="1">
    <citation type="journal article" date="2015" name="Microbiome">
        <title>Genomic resolution of linkages in carbon, nitrogen, and sulfur cycling among widespread estuary sediment bacteria.</title>
        <authorList>
            <person name="Baker B.J."/>
            <person name="Lazar C.S."/>
            <person name="Teske A.P."/>
            <person name="Dick G.J."/>
        </authorList>
    </citation>
    <scope>NUCLEOTIDE SEQUENCE [LARGE SCALE GENOMIC DNA]</scope>
    <source>
        <strain evidence="8">DG_78</strain>
    </source>
</reference>
<feature type="transmembrane region" description="Helical" evidence="7">
    <location>
        <begin position="83"/>
        <end position="110"/>
    </location>
</feature>
<feature type="transmembrane region" description="Helical" evidence="7">
    <location>
        <begin position="424"/>
        <end position="442"/>
    </location>
</feature>
<evidence type="ECO:0000256" key="5">
    <source>
        <dbReference type="ARBA" id="ARBA00023136"/>
    </source>
</evidence>
<keyword evidence="5 7" id="KW-0472">Membrane</keyword>
<dbReference type="Proteomes" id="UP000051012">
    <property type="component" value="Unassembled WGS sequence"/>
</dbReference>
<feature type="transmembrane region" description="Helical" evidence="7">
    <location>
        <begin position="462"/>
        <end position="480"/>
    </location>
</feature>
<protein>
    <recommendedName>
        <fullName evidence="6">Transporter</fullName>
    </recommendedName>
</protein>
<comment type="subcellular location">
    <subcellularLocation>
        <location evidence="1">Membrane</location>
        <topology evidence="1">Multi-pass membrane protein</topology>
    </subcellularLocation>
</comment>
<keyword evidence="3 6" id="KW-0812">Transmembrane</keyword>
<evidence type="ECO:0000256" key="1">
    <source>
        <dbReference type="ARBA" id="ARBA00004141"/>
    </source>
</evidence>
<feature type="transmembrane region" description="Helical" evidence="7">
    <location>
        <begin position="218"/>
        <end position="242"/>
    </location>
</feature>
<evidence type="ECO:0000256" key="6">
    <source>
        <dbReference type="RuleBase" id="RU003732"/>
    </source>
</evidence>
<dbReference type="GO" id="GO:0005886">
    <property type="term" value="C:plasma membrane"/>
    <property type="evidence" value="ECO:0007669"/>
    <property type="project" value="TreeGrafter"/>
</dbReference>
<feature type="transmembrane region" description="Helical" evidence="7">
    <location>
        <begin position="41"/>
        <end position="62"/>
    </location>
</feature>
<evidence type="ECO:0000256" key="7">
    <source>
        <dbReference type="SAM" id="Phobius"/>
    </source>
</evidence>